<reference evidence="3" key="1">
    <citation type="submission" date="2016-10" db="EMBL/GenBank/DDBJ databases">
        <authorList>
            <person name="Varghese N."/>
            <person name="Submissions S."/>
        </authorList>
    </citation>
    <scope>NUCLEOTIDE SEQUENCE [LARGE SCALE GENOMIC DNA]</scope>
    <source>
        <strain evidence="3">BL36</strain>
    </source>
</reference>
<organism evidence="2 3">
    <name type="scientific">Methylobacterium pseudosasicola</name>
    <dbReference type="NCBI Taxonomy" id="582667"/>
    <lineage>
        <taxon>Bacteria</taxon>
        <taxon>Pseudomonadati</taxon>
        <taxon>Pseudomonadota</taxon>
        <taxon>Alphaproteobacteria</taxon>
        <taxon>Hyphomicrobiales</taxon>
        <taxon>Methylobacteriaceae</taxon>
        <taxon>Methylobacterium</taxon>
    </lineage>
</organism>
<accession>A0A1I4NKH7</accession>
<name>A0A1I4NKH7_9HYPH</name>
<dbReference type="STRING" id="582667.SAMN05192568_102135"/>
<dbReference type="Proteomes" id="UP000199048">
    <property type="component" value="Unassembled WGS sequence"/>
</dbReference>
<gene>
    <name evidence="2" type="ORF">SAMN05192568_102135</name>
</gene>
<proteinExistence type="predicted"/>
<evidence type="ECO:0000256" key="1">
    <source>
        <dbReference type="SAM" id="MobiDB-lite"/>
    </source>
</evidence>
<protein>
    <submittedName>
        <fullName evidence="2">Uncharacterized protein</fullName>
    </submittedName>
</protein>
<evidence type="ECO:0000313" key="3">
    <source>
        <dbReference type="Proteomes" id="UP000199048"/>
    </source>
</evidence>
<feature type="region of interest" description="Disordered" evidence="1">
    <location>
        <begin position="64"/>
        <end position="84"/>
    </location>
</feature>
<dbReference type="EMBL" id="FOTK01000021">
    <property type="protein sequence ID" value="SFM15979.1"/>
    <property type="molecule type" value="Genomic_DNA"/>
</dbReference>
<evidence type="ECO:0000313" key="2">
    <source>
        <dbReference type="EMBL" id="SFM15979.1"/>
    </source>
</evidence>
<keyword evidence="3" id="KW-1185">Reference proteome</keyword>
<dbReference type="AlphaFoldDB" id="A0A1I4NKH7"/>
<sequence length="84" mass="9340">MPSLPLPRDEYMDRLTTAELVARLDAWEADRDTVRYASSPSWARAVEDRIAAIEERLAVRHESLGAVAAPEPEPEPEPAGALTW</sequence>